<comment type="similarity">
    <text evidence="1">Belongs to the peptidase C40 family.</text>
</comment>
<dbReference type="SUPFAM" id="SSF47090">
    <property type="entry name" value="PGBD-like"/>
    <property type="match status" value="2"/>
</dbReference>
<evidence type="ECO:0000313" key="6">
    <source>
        <dbReference type="EMBL" id="KUG04038.1"/>
    </source>
</evidence>
<dbReference type="InterPro" id="IPR036365">
    <property type="entry name" value="PGBD-like_sf"/>
</dbReference>
<dbReference type="InterPro" id="IPR036366">
    <property type="entry name" value="PGBDSf"/>
</dbReference>
<dbReference type="GO" id="GO:0006508">
    <property type="term" value="P:proteolysis"/>
    <property type="evidence" value="ECO:0007669"/>
    <property type="project" value="UniProtKB-KW"/>
</dbReference>
<dbReference type="InterPro" id="IPR000064">
    <property type="entry name" value="NLP_P60_dom"/>
</dbReference>
<evidence type="ECO:0000256" key="3">
    <source>
        <dbReference type="ARBA" id="ARBA00022801"/>
    </source>
</evidence>
<dbReference type="EMBL" id="LNQE01001861">
    <property type="protein sequence ID" value="KUG04038.1"/>
    <property type="molecule type" value="Genomic_DNA"/>
</dbReference>
<keyword evidence="3" id="KW-0378">Hydrolase</keyword>
<keyword evidence="4" id="KW-0788">Thiol protease</keyword>
<keyword evidence="2" id="KW-0645">Protease</keyword>
<organism evidence="6">
    <name type="scientific">hydrocarbon metagenome</name>
    <dbReference type="NCBI Taxonomy" id="938273"/>
    <lineage>
        <taxon>unclassified sequences</taxon>
        <taxon>metagenomes</taxon>
        <taxon>ecological metagenomes</taxon>
    </lineage>
</organism>
<dbReference type="GO" id="GO:0008234">
    <property type="term" value="F:cysteine-type peptidase activity"/>
    <property type="evidence" value="ECO:0007669"/>
    <property type="project" value="UniProtKB-KW"/>
</dbReference>
<evidence type="ECO:0000256" key="2">
    <source>
        <dbReference type="ARBA" id="ARBA00022670"/>
    </source>
</evidence>
<comment type="caution">
    <text evidence="6">The sequence shown here is derived from an EMBL/GenBank/DDBJ whole genome shotgun (WGS) entry which is preliminary data.</text>
</comment>
<protein>
    <recommendedName>
        <fullName evidence="5">NlpC/P60 domain-containing protein</fullName>
    </recommendedName>
</protein>
<dbReference type="Pfam" id="PF01471">
    <property type="entry name" value="PG_binding_1"/>
    <property type="match status" value="2"/>
</dbReference>
<accession>A0A0W8E6L5</accession>
<reference evidence="6" key="1">
    <citation type="journal article" date="2015" name="Proc. Natl. Acad. Sci. U.S.A.">
        <title>Networks of energetic and metabolic interactions define dynamics in microbial communities.</title>
        <authorList>
            <person name="Embree M."/>
            <person name="Liu J.K."/>
            <person name="Al-Bassam M.M."/>
            <person name="Zengler K."/>
        </authorList>
    </citation>
    <scope>NUCLEOTIDE SEQUENCE</scope>
</reference>
<name>A0A0W8E6L5_9ZZZZ</name>
<dbReference type="SUPFAM" id="SSF54001">
    <property type="entry name" value="Cysteine proteinases"/>
    <property type="match status" value="1"/>
</dbReference>
<sequence length="373" mass="39602">MGSQGPAVNLLQKDLTGLGFYTNSIDGWFGPKTHDAVVSFQKSQGLKVDGLVGPITKAALNAALAQASDYGAQDLALGSQGSAVSLLQKDLTGLGLYTNSIDGWFGPKTHDAVVSFQKSQGLKLDGLVGPITKAALNKALTGIGSSSPVSASATVPTAASISHYNNHEKPVVESFRANFDGSLAQTLVGRAIWYMEYGYMKYGHTKYPSTGYIDCSNFVSLVYKDFGYSITSAAKNYGSVGVKVGGVYAKKIPGSSKYTLVGIEKLKPGDIFTFWNSDQPARTHIGHVAIYMGVINGKPCIINTCSGNPTAIGIINDFSYWYGSSLIEVRRVLPTSAFTAGNIITDQGPVIPAIYQIIPDKAIVMPKDLRTGF</sequence>
<dbReference type="Gene3D" id="3.90.1720.10">
    <property type="entry name" value="endopeptidase domain like (from Nostoc punctiforme)"/>
    <property type="match status" value="1"/>
</dbReference>
<dbReference type="Gene3D" id="1.10.101.10">
    <property type="entry name" value="PGBD-like superfamily/PGBD"/>
    <property type="match status" value="2"/>
</dbReference>
<dbReference type="InterPro" id="IPR038765">
    <property type="entry name" value="Papain-like_cys_pep_sf"/>
</dbReference>
<feature type="domain" description="NlpC/P60" evidence="5">
    <location>
        <begin position="181"/>
        <end position="333"/>
    </location>
</feature>
<evidence type="ECO:0000259" key="5">
    <source>
        <dbReference type="PROSITE" id="PS51935"/>
    </source>
</evidence>
<dbReference type="InterPro" id="IPR002477">
    <property type="entry name" value="Peptidoglycan-bd-like"/>
</dbReference>
<gene>
    <name evidence="6" type="ORF">ASZ90_018564</name>
</gene>
<proteinExistence type="inferred from homology"/>
<dbReference type="AlphaFoldDB" id="A0A0W8E6L5"/>
<dbReference type="PROSITE" id="PS51935">
    <property type="entry name" value="NLPC_P60"/>
    <property type="match status" value="1"/>
</dbReference>
<evidence type="ECO:0000256" key="4">
    <source>
        <dbReference type="ARBA" id="ARBA00022807"/>
    </source>
</evidence>
<evidence type="ECO:0000256" key="1">
    <source>
        <dbReference type="ARBA" id="ARBA00007074"/>
    </source>
</evidence>
<dbReference type="Pfam" id="PF00877">
    <property type="entry name" value="NLPC_P60"/>
    <property type="match status" value="1"/>
</dbReference>